<dbReference type="Pfam" id="PF00725">
    <property type="entry name" value="3HCDH"/>
    <property type="match status" value="1"/>
</dbReference>
<dbReference type="SUPFAM" id="SSF48179">
    <property type="entry name" value="6-phosphogluconate dehydrogenase C-terminal domain-like"/>
    <property type="match status" value="1"/>
</dbReference>
<evidence type="ECO:0000313" key="4">
    <source>
        <dbReference type="EMBL" id="KIH45687.1"/>
    </source>
</evidence>
<evidence type="ECO:0000313" key="5">
    <source>
        <dbReference type="Proteomes" id="UP000054047"/>
    </source>
</evidence>
<proteinExistence type="predicted"/>
<evidence type="ECO:0000256" key="1">
    <source>
        <dbReference type="ARBA" id="ARBA00023002"/>
    </source>
</evidence>
<dbReference type="SUPFAM" id="SSF51735">
    <property type="entry name" value="NAD(P)-binding Rossmann-fold domains"/>
    <property type="match status" value="1"/>
</dbReference>
<dbReference type="Gene3D" id="3.40.50.720">
    <property type="entry name" value="NAD(P)-binding Rossmann-like Domain"/>
    <property type="match status" value="1"/>
</dbReference>
<dbReference type="GO" id="GO:0016509">
    <property type="term" value="F:long-chain (3S)-3-hydroxyacyl-CoA dehydrogenase (NAD+) activity"/>
    <property type="evidence" value="ECO:0007669"/>
    <property type="project" value="TreeGrafter"/>
</dbReference>
<dbReference type="GO" id="GO:0016507">
    <property type="term" value="C:mitochondrial fatty acid beta-oxidation multienzyme complex"/>
    <property type="evidence" value="ECO:0007669"/>
    <property type="project" value="TreeGrafter"/>
</dbReference>
<dbReference type="InterPro" id="IPR006108">
    <property type="entry name" value="3HC_DH_C"/>
</dbReference>
<dbReference type="InterPro" id="IPR036291">
    <property type="entry name" value="NAD(P)-bd_dom_sf"/>
</dbReference>
<keyword evidence="1" id="KW-0560">Oxidoreductase</keyword>
<keyword evidence="5" id="KW-1185">Reference proteome</keyword>
<sequence length="289" mass="31901">MKRRKINKLERERIMTNLIPSCDYNSMKDADIVIEAVFEDLPLKHKVIKQIEGVVGKFGFFQDTIIASNTSALPIKEIAKASSRPDKKKWLEKFVIIGVTITQDDSLQVIGMHYFSPVEKNATPGNHCPRGNIERNSGDSCSTGFETGKSCCGGQGIYLLFTLVDCPGFFVVRCLGPMMSEVVRLLQEGVSPQDLDKLTKQFGFPVGAATLADEVGVDVYGHVAVFLGKALGARVHGGSVEMLEEMDRAGFKGRKTKKGIYVYESKGKKKVNEDAMKIIQKYKLTPPDS</sequence>
<reference evidence="4 5" key="1">
    <citation type="submission" date="2013-12" db="EMBL/GenBank/DDBJ databases">
        <title>Draft genome of the parsitic nematode Ancylostoma duodenale.</title>
        <authorList>
            <person name="Mitreva M."/>
        </authorList>
    </citation>
    <scope>NUCLEOTIDE SEQUENCE [LARGE SCALE GENOMIC DNA]</scope>
    <source>
        <strain evidence="4 5">Zhejiang</strain>
    </source>
</reference>
<name>A0A0C2C7P8_9BILA</name>
<dbReference type="AlphaFoldDB" id="A0A0C2C7P8"/>
<dbReference type="Gene3D" id="1.10.1040.50">
    <property type="match status" value="1"/>
</dbReference>
<dbReference type="InterPro" id="IPR050136">
    <property type="entry name" value="FA_oxidation_alpha_subunit"/>
</dbReference>
<protein>
    <submittedName>
        <fullName evidence="4">3-hydroxyacyl-CoA dehydrogenase protein</fullName>
    </submittedName>
</protein>
<dbReference type="GO" id="GO:0006635">
    <property type="term" value="P:fatty acid beta-oxidation"/>
    <property type="evidence" value="ECO:0007669"/>
    <property type="project" value="TreeGrafter"/>
</dbReference>
<dbReference type="GO" id="GO:0004300">
    <property type="term" value="F:enoyl-CoA hydratase activity"/>
    <property type="evidence" value="ECO:0007669"/>
    <property type="project" value="TreeGrafter"/>
</dbReference>
<dbReference type="EMBL" id="KN771562">
    <property type="protein sequence ID" value="KIH45687.1"/>
    <property type="molecule type" value="Genomic_DNA"/>
</dbReference>
<dbReference type="Proteomes" id="UP000054047">
    <property type="component" value="Unassembled WGS sequence"/>
</dbReference>
<dbReference type="OrthoDB" id="5852293at2759"/>
<feature type="non-terminal residue" evidence="4">
    <location>
        <position position="289"/>
    </location>
</feature>
<accession>A0A0C2C7P8</accession>
<feature type="domain" description="3-hydroxyacyl-CoA dehydrogenase C-terminal" evidence="2">
    <location>
        <begin position="168"/>
        <end position="263"/>
    </location>
</feature>
<dbReference type="InterPro" id="IPR006176">
    <property type="entry name" value="3-OHacyl-CoA_DH_NAD-bd"/>
</dbReference>
<dbReference type="GO" id="GO:0070403">
    <property type="term" value="F:NAD+ binding"/>
    <property type="evidence" value="ECO:0007669"/>
    <property type="project" value="InterPro"/>
</dbReference>
<evidence type="ECO:0000259" key="2">
    <source>
        <dbReference type="Pfam" id="PF00725"/>
    </source>
</evidence>
<gene>
    <name evidence="4" type="ORF">ANCDUO_24268</name>
</gene>
<organism evidence="4 5">
    <name type="scientific">Ancylostoma duodenale</name>
    <dbReference type="NCBI Taxonomy" id="51022"/>
    <lineage>
        <taxon>Eukaryota</taxon>
        <taxon>Metazoa</taxon>
        <taxon>Ecdysozoa</taxon>
        <taxon>Nematoda</taxon>
        <taxon>Chromadorea</taxon>
        <taxon>Rhabditida</taxon>
        <taxon>Rhabditina</taxon>
        <taxon>Rhabditomorpha</taxon>
        <taxon>Strongyloidea</taxon>
        <taxon>Ancylostomatidae</taxon>
        <taxon>Ancylostomatinae</taxon>
        <taxon>Ancylostoma</taxon>
    </lineage>
</organism>
<dbReference type="InterPro" id="IPR008927">
    <property type="entry name" value="6-PGluconate_DH-like_C_sf"/>
</dbReference>
<dbReference type="PANTHER" id="PTHR43612:SF3">
    <property type="entry name" value="TRIFUNCTIONAL ENZYME SUBUNIT ALPHA, MITOCHONDRIAL"/>
    <property type="match status" value="1"/>
</dbReference>
<dbReference type="Pfam" id="PF02737">
    <property type="entry name" value="3HCDH_N"/>
    <property type="match status" value="1"/>
</dbReference>
<evidence type="ECO:0000259" key="3">
    <source>
        <dbReference type="Pfam" id="PF02737"/>
    </source>
</evidence>
<feature type="domain" description="3-hydroxyacyl-CoA dehydrogenase NAD binding" evidence="3">
    <location>
        <begin position="2"/>
        <end position="87"/>
    </location>
</feature>
<dbReference type="PANTHER" id="PTHR43612">
    <property type="entry name" value="TRIFUNCTIONAL ENZYME SUBUNIT ALPHA"/>
    <property type="match status" value="1"/>
</dbReference>